<dbReference type="InterPro" id="IPR044925">
    <property type="entry name" value="His-Me_finger_sf"/>
</dbReference>
<reference evidence="1" key="1">
    <citation type="submission" date="2007-07" db="EMBL/GenBank/DDBJ databases">
        <title>PCAP assembly of the Caenorhabditis remanei genome.</title>
        <authorList>
            <consortium name="The Caenorhabditis remanei Sequencing Consortium"/>
            <person name="Wilson R.K."/>
        </authorList>
    </citation>
    <scope>NUCLEOTIDE SEQUENCE [LARGE SCALE GENOMIC DNA]</scope>
    <source>
        <strain evidence="1">PB4641</strain>
    </source>
</reference>
<evidence type="ECO:0000313" key="1">
    <source>
        <dbReference type="EMBL" id="EFO84031.1"/>
    </source>
</evidence>
<dbReference type="GO" id="GO:0042575">
    <property type="term" value="C:DNA polymerase complex"/>
    <property type="evidence" value="ECO:0007669"/>
    <property type="project" value="UniProtKB-ARBA"/>
</dbReference>
<dbReference type="OrthoDB" id="8191949at2759"/>
<evidence type="ECO:0000313" key="2">
    <source>
        <dbReference type="Proteomes" id="UP000008281"/>
    </source>
</evidence>
<dbReference type="Pfam" id="PF02945">
    <property type="entry name" value="Endonuclease_7"/>
    <property type="match status" value="1"/>
</dbReference>
<dbReference type="SUPFAM" id="SSF53098">
    <property type="entry name" value="Ribonuclease H-like"/>
    <property type="match status" value="1"/>
</dbReference>
<dbReference type="eggNOG" id="ENOG502QT5H">
    <property type="taxonomic scope" value="Eukaryota"/>
</dbReference>
<dbReference type="SUPFAM" id="SSF54060">
    <property type="entry name" value="His-Me finger endonucleases"/>
    <property type="match status" value="1"/>
</dbReference>
<organism evidence="2">
    <name type="scientific">Caenorhabditis remanei</name>
    <name type="common">Caenorhabditis vulgaris</name>
    <dbReference type="NCBI Taxonomy" id="31234"/>
    <lineage>
        <taxon>Eukaryota</taxon>
        <taxon>Metazoa</taxon>
        <taxon>Ecdysozoa</taxon>
        <taxon>Nematoda</taxon>
        <taxon>Chromadorea</taxon>
        <taxon>Rhabditida</taxon>
        <taxon>Rhabditina</taxon>
        <taxon>Rhabditomorpha</taxon>
        <taxon>Rhabditoidea</taxon>
        <taxon>Rhabditidae</taxon>
        <taxon>Peloderinae</taxon>
        <taxon>Caenorhabditis</taxon>
    </lineage>
</organism>
<protein>
    <recommendedName>
        <fullName evidence="3">DNA-directed DNA polymerase</fullName>
    </recommendedName>
</protein>
<dbReference type="HOGENOM" id="CLU_002028_2_1_1"/>
<dbReference type="OMA" id="IHEVECE"/>
<dbReference type="Gene3D" id="3.40.1800.10">
    <property type="entry name" value="His-Me finger endonucleases"/>
    <property type="match status" value="1"/>
</dbReference>
<accession>E3N252</accession>
<dbReference type="AlphaFoldDB" id="E3N252"/>
<dbReference type="InterPro" id="IPR012337">
    <property type="entry name" value="RNaseH-like_sf"/>
</dbReference>
<keyword evidence="2" id="KW-1185">Reference proteome</keyword>
<proteinExistence type="predicted"/>
<dbReference type="Proteomes" id="UP000008281">
    <property type="component" value="Unassembled WGS sequence"/>
</dbReference>
<name>E3N252_CAERE</name>
<gene>
    <name evidence="1" type="ORF">CRE_17459</name>
</gene>
<dbReference type="EMBL" id="DS268511">
    <property type="protein sequence ID" value="EFO84031.1"/>
    <property type="molecule type" value="Genomic_DNA"/>
</dbReference>
<dbReference type="InterPro" id="IPR004211">
    <property type="entry name" value="Endonuclease_7"/>
</dbReference>
<dbReference type="PANTHER" id="PTHR31511:SF12">
    <property type="entry name" value="RHO TERMINATION FACTOR N-TERMINAL DOMAIN-CONTAINING PROTEIN"/>
    <property type="match status" value="1"/>
</dbReference>
<evidence type="ECO:0008006" key="3">
    <source>
        <dbReference type="Google" id="ProtNLM"/>
    </source>
</evidence>
<dbReference type="STRING" id="31234.E3N252"/>
<dbReference type="PANTHER" id="PTHR31511">
    <property type="entry name" value="PROTEIN CBG23764"/>
    <property type="match status" value="1"/>
</dbReference>
<dbReference type="SUPFAM" id="SSF56672">
    <property type="entry name" value="DNA/RNA polymerases"/>
    <property type="match status" value="1"/>
</dbReference>
<dbReference type="InterPro" id="IPR043502">
    <property type="entry name" value="DNA/RNA_pol_sf"/>
</dbReference>
<dbReference type="InParanoid" id="E3N252"/>
<dbReference type="InterPro" id="IPR038563">
    <property type="entry name" value="Endonuclease_7_sf"/>
</dbReference>
<sequence length="1210" mass="142240">MERVDYSTLSRDQLRVIVKNRTDIKGVDLKKMNKKDMIELLKTIDEEVYNTKINSTMRDLFPFDKTTFIDYKEVGNTLRDTSHTGNSKNIETFLDKKETAVLNDIYEDNVKLYVTLECEMLKEETEEMQIAHLTTENKPLYIGDDKVEWFKSLKLDLINRLEHYQARGSGFRLNRMLGLRVFQTKIRPLSGSKYMELPDWIKNKKAVINVQNKDNMCFMWCVLAHLFPVECNAERTSKYKEHVNNIDFNGFEFPFQVKSLDAFEKKNNLAINIIHHELGQQKFQPYKVSKNTKVELNRVINLLLITDSSGEGHYCLIKSIDRLMNTQNSRSNKFCIRCHNNFYSVEKYDKHLSDCMSNAPIQMIKPSKDYTEFSGIQNTQKHRYVCYADFESVIYKISNSTNSPNKSWSENIGKHVASAFCVVVVDSFTQSIYEMKSYVGYDSLFKFNEYILDVCRRLLNMSDVEMNKLTKEEWKDFNDCESCPACGKNFDEDNGLPTKVRDHDHWTGEYRGPLCNECNLLKRKNNFIPVFFHNLKGYDSHLIINDEKSAEFLVDKGVTIKNISANIEKFISFSYHFEGEEFSHNGKFFTKKYEIRFLDSFGFMACSLDHLSSLLKTEQCAITKQYYNCEDTFKVMKRKGVYPYDFTDSFEKYSNTELPSIESFYNTLTDENISNENFEYAQKVWKETNCETLKDYTEKYMINDVLLLADVFESFRKVSLEKYHLDPCWYYTSPGLAWDAMLLKTGVKLQTIKDVEMYNFIEKGIRGGMCNAMLRHSKANNKYMSDYNPEEESKYLLYLDANNLYGWAMSQKLPYDEFEFVEDFELEMIDDLTANGKGCILEVDLDYPKELHDKHNDLPFCPENKRVGTSNKLISDFSPKRNYVIHYKMLQQVLDHGLMLKKIHRVVTFKESNWLASYIELNTKLRTAAENDFEKDFFKLMNNSVFGKTMENVRSRVDVKVLSDMDKVMKLAGSNNFKQRHIINDNMILVEMTQKSIKLDKPIYVGMSILDLSKYLMYEFHYDVMLPKYSTTSTMLPKFGNNLKLCYQDTDSFIYEIKTDDVYEDIQSMKEYFYLSDYPKDHKLHDVTNKKVIGKFKDELNGKIMSEMVAFRPKQYAFKIQDWLETKKNKGVKKNVVKREMTFDDYKNCLFKRTLERRQQALINSKKHDIHSVKQSKVVLNNFVGVDKEAKRYIVDNIETLAFGHYKIAK</sequence>